<dbReference type="SUPFAM" id="SSF49299">
    <property type="entry name" value="PKD domain"/>
    <property type="match status" value="5"/>
</dbReference>
<protein>
    <submittedName>
        <fullName evidence="10">PKD repeat protein</fullName>
    </submittedName>
</protein>
<sequence>MSVKRLRRRATVAASALAAALALPTGAAPALAADAVPTAAEQLPATVSADSLPTVQINGVVWNQLVVGNTVYVAGQFTSARPAGSPLGSNETPRSNLLAYDITTGNLISSWAPTVNGVAYGLAASADGKKIYVSGSFTQANGQTQYRVAAFDATSGALISGFRPVFDARVRTIAVVGNTLYAGGIFSKVGSTPRARLAAVNATTGALVTGWAPTADAEVLAMVVPSSKPELVIAGRFGLVNGDAWRGSAALDLGSGANLPWDVQNHVYNYGDAAAVYSLSTDGTSVFGTGYNYGSNGNFENSFSAAADGGTFQWLNPCLGDTYGSYPLGGVLYTAGHAHDCSAMGGLPDLTPRQYQWALAATTAASGKLNPRNAYGWAEGTPANTQLHWTPSFTAGTYTGQSQSTWNVTGNGQYLLYGGEFPSVNGVGQQGIARFAVRSAAPNVQGPQGAGDLTPSATSTYPGQVRVTWRAAWDRDDKTLTYELLRGPAGNTTVVATTTASSEWWDRPPVALDDPSPLAGAQLYRVRVTDPSGNTVTGAASSVTATTAASAYAQLVKTDGASDYWRLNDRSGVVGTASIGGHDLTVDASEQRAQAGATADGDTSIGFTGVTQVDAPNRFGPSYKAVIPAATTYALDGPQTYTTEAWINTTTTKGGKIIGFGDSKRDYSSSYDRHVYMTDDGRLVAGVYDGSIRAVTSTKSYNDGQWHHVVATLGANGLSLYVDGVKVASNGAATQAQPFHGYWRIGGDNVSFWPNQPTSAGFAGSIDDVAIYPTALTGAQIRAHYAATGRAVLTPAKPSDTYGGAVYDSAPDAYWRLQETSGTALADSSPEGAVPAVVNGSPALGDPGVPGITGSTAVSFDGNPDNTVASAAATVAPSVYSEELWFKTTSTLGGKLIGFGDAQSGRSGAYDRHVWMDRNGTLHFGTWTGQENRADSTKAYNDGTWHHLVATQGAQGMALYVDGKLVGSNAQTGAQDYSGYWRVGGDASWGDTENGFFTGSIDDVAIYGRALTAADVSAHFKAGGGNLAPTSSFTATPTALALAVDGSGSTDSDGTVASFAWTFGDGGTGTGVTATHTYAAPGIYTVTLTTTDDKGATATSQQRVSVRSASAVAPADAYGKAVYDAGPDAYYRLDDAAGTTTAADSSGFESTGIVRGGVRTGTPGVAQSVGAGTGSTFDGQVGSIIVDPRRIDAPSQYSTELWFNTTSTLGGKLVGFGDAESGYSGSYDRHVWMDRNGTLHFGTWTGYANTVDTTTAYNDGVWHHVVATQGDAGMVLYVDGKVVGTNGQTQAQNYSGYWRVGGDSSWGDTENGFFAGAIDEVAFYSKAISASTVADHFAKGAPNQAPTAAFTGGAKDLVATFDASTSKDADGTVASYAWDFGDGSTGTGATPTHTYAAAGTYTVKVVVTDDKGATGTTTGTVTVTAPNQAPTAAFTGGAKDLVATFDASTSKDADGTVASYAWDFGDGSTGTGATPTHTYAAAGTYTVKLVVSDDKGATGTTSSALTVTAPVNQAPTASFASASKDLGATFDAKASADSDGTVASYAWTFGDGTSGTGVTAAHTYAAAGTYTVTLVVTDDKGATGTSTDTVVVTAPVVANQAPTASFTSAVTKLQANLDASASKDADGTVASYAWDFGDGTTGTGKTVTHAYAAAGTYQVTLTVTDNKGATGTSTASVTASADVQPQPTNGTVAADAFGRTTSGGWGTADTGGAWTTSGGASAFSTGGGTGRMVIAKPGATLSAALGGVSASGTDLQATFSVDRAATGGGVYLTLQGRKVGNDDYRVTARQLANGSVSLILGKVVGGTSTTLKAVTVPGVTVGAGQQLVVRLQTTGSGTTTLSAKAWLAGSAEPSAFQVTATDAAPSLQTAGGIGVVAYLSGSSTNAPTTVSVSNLKAIRS</sequence>
<dbReference type="EMBL" id="QGDQ01000001">
    <property type="protein sequence ID" value="PWJ56040.1"/>
    <property type="molecule type" value="Genomic_DNA"/>
</dbReference>
<reference evidence="10 11" key="1">
    <citation type="submission" date="2018-03" db="EMBL/GenBank/DDBJ databases">
        <title>Genomic Encyclopedia of Archaeal and Bacterial Type Strains, Phase II (KMG-II): from individual species to whole genera.</title>
        <authorList>
            <person name="Goeker M."/>
        </authorList>
    </citation>
    <scope>NUCLEOTIDE SEQUENCE [LARGE SCALE GENOMIC DNA]</scope>
    <source>
        <strain evidence="10 11">DSM 44889</strain>
    </source>
</reference>
<dbReference type="InterPro" id="IPR013320">
    <property type="entry name" value="ConA-like_dom_sf"/>
</dbReference>
<dbReference type="InterPro" id="IPR022409">
    <property type="entry name" value="PKD/Chitinase_dom"/>
</dbReference>
<dbReference type="PANTHER" id="PTHR46730">
    <property type="entry name" value="POLYCYSTIN-1"/>
    <property type="match status" value="1"/>
</dbReference>
<dbReference type="GO" id="GO:0005261">
    <property type="term" value="F:monoatomic cation channel activity"/>
    <property type="evidence" value="ECO:0007669"/>
    <property type="project" value="TreeGrafter"/>
</dbReference>
<dbReference type="Proteomes" id="UP000245469">
    <property type="component" value="Unassembled WGS sequence"/>
</dbReference>
<dbReference type="InterPro" id="IPR000601">
    <property type="entry name" value="PKD_dom"/>
</dbReference>
<dbReference type="GO" id="GO:0006816">
    <property type="term" value="P:calcium ion transport"/>
    <property type="evidence" value="ECO:0007669"/>
    <property type="project" value="TreeGrafter"/>
</dbReference>
<evidence type="ECO:0000256" key="2">
    <source>
        <dbReference type="ARBA" id="ARBA00022692"/>
    </source>
</evidence>
<proteinExistence type="predicted"/>
<keyword evidence="3 8" id="KW-0732">Signal</keyword>
<feature type="domain" description="PKD" evidence="9">
    <location>
        <begin position="1342"/>
        <end position="1426"/>
    </location>
</feature>
<dbReference type="SMART" id="SM00560">
    <property type="entry name" value="LamGL"/>
    <property type="match status" value="3"/>
</dbReference>
<evidence type="ECO:0000256" key="8">
    <source>
        <dbReference type="SAM" id="SignalP"/>
    </source>
</evidence>
<evidence type="ECO:0000259" key="9">
    <source>
        <dbReference type="PROSITE" id="PS50093"/>
    </source>
</evidence>
<feature type="domain" description="PKD" evidence="9">
    <location>
        <begin position="1511"/>
        <end position="1599"/>
    </location>
</feature>
<dbReference type="InterPro" id="IPR035986">
    <property type="entry name" value="PKD_dom_sf"/>
</dbReference>
<dbReference type="CDD" id="cd00146">
    <property type="entry name" value="PKD"/>
    <property type="match status" value="4"/>
</dbReference>
<dbReference type="InterPro" id="IPR011044">
    <property type="entry name" value="Quino_amine_DH_bsu"/>
</dbReference>
<evidence type="ECO:0000313" key="10">
    <source>
        <dbReference type="EMBL" id="PWJ56040.1"/>
    </source>
</evidence>
<keyword evidence="4" id="KW-0677">Repeat</keyword>
<dbReference type="Pfam" id="PF13385">
    <property type="entry name" value="Laminin_G_3"/>
    <property type="match status" value="3"/>
</dbReference>
<dbReference type="RefSeq" id="WP_146211017.1">
    <property type="nucleotide sequence ID" value="NZ_QGDQ01000001.1"/>
</dbReference>
<dbReference type="Pfam" id="PF18911">
    <property type="entry name" value="PKD_4"/>
    <property type="match status" value="5"/>
</dbReference>
<gene>
    <name evidence="10" type="ORF">BXY45_10113</name>
</gene>
<evidence type="ECO:0000256" key="1">
    <source>
        <dbReference type="ARBA" id="ARBA00004141"/>
    </source>
</evidence>
<name>A0A316AGG6_9ACTN</name>
<evidence type="ECO:0000313" key="11">
    <source>
        <dbReference type="Proteomes" id="UP000245469"/>
    </source>
</evidence>
<feature type="signal peptide" evidence="8">
    <location>
        <begin position="1"/>
        <end position="32"/>
    </location>
</feature>
<evidence type="ECO:0000256" key="6">
    <source>
        <dbReference type="ARBA" id="ARBA00023136"/>
    </source>
</evidence>
<feature type="domain" description="PKD" evidence="9">
    <location>
        <begin position="1029"/>
        <end position="1113"/>
    </location>
</feature>
<dbReference type="GO" id="GO:0005886">
    <property type="term" value="C:plasma membrane"/>
    <property type="evidence" value="ECO:0007669"/>
    <property type="project" value="TreeGrafter"/>
</dbReference>
<keyword evidence="6" id="KW-0472">Membrane</keyword>
<evidence type="ECO:0000256" key="3">
    <source>
        <dbReference type="ARBA" id="ARBA00022729"/>
    </source>
</evidence>
<accession>A0A316AGG6</accession>
<evidence type="ECO:0000256" key="5">
    <source>
        <dbReference type="ARBA" id="ARBA00022989"/>
    </source>
</evidence>
<dbReference type="Gene3D" id="2.60.120.200">
    <property type="match status" value="3"/>
</dbReference>
<dbReference type="PROSITE" id="PS50093">
    <property type="entry name" value="PKD"/>
    <property type="match status" value="5"/>
</dbReference>
<dbReference type="GO" id="GO:0005975">
    <property type="term" value="P:carbohydrate metabolic process"/>
    <property type="evidence" value="ECO:0007669"/>
    <property type="project" value="UniProtKB-ARBA"/>
</dbReference>
<dbReference type="InterPro" id="IPR013783">
    <property type="entry name" value="Ig-like_fold"/>
</dbReference>
<keyword evidence="7" id="KW-1015">Disulfide bond</keyword>
<comment type="subcellular location">
    <subcellularLocation>
        <location evidence="1">Membrane</location>
        <topology evidence="1">Multi-pass membrane protein</topology>
    </subcellularLocation>
</comment>
<dbReference type="SMART" id="SM00089">
    <property type="entry name" value="PKD"/>
    <property type="match status" value="5"/>
</dbReference>
<dbReference type="Gene3D" id="2.60.40.10">
    <property type="entry name" value="Immunoglobulins"/>
    <property type="match status" value="5"/>
</dbReference>
<dbReference type="PANTHER" id="PTHR46730:SF4">
    <property type="entry name" value="POLYCYSTIC KIDNEY DISEASE PROTEIN 1-LIKE 1"/>
    <property type="match status" value="1"/>
</dbReference>
<dbReference type="InterPro" id="IPR006311">
    <property type="entry name" value="TAT_signal"/>
</dbReference>
<keyword evidence="11" id="KW-1185">Reference proteome</keyword>
<feature type="domain" description="PKD" evidence="9">
    <location>
        <begin position="1602"/>
        <end position="1686"/>
    </location>
</feature>
<feature type="domain" description="PKD" evidence="9">
    <location>
        <begin position="1426"/>
        <end position="1514"/>
    </location>
</feature>
<organism evidence="10 11">
    <name type="scientific">Quadrisphaera granulorum</name>
    <dbReference type="NCBI Taxonomy" id="317664"/>
    <lineage>
        <taxon>Bacteria</taxon>
        <taxon>Bacillati</taxon>
        <taxon>Actinomycetota</taxon>
        <taxon>Actinomycetes</taxon>
        <taxon>Kineosporiales</taxon>
        <taxon>Kineosporiaceae</taxon>
        <taxon>Quadrisphaera</taxon>
    </lineage>
</organism>
<dbReference type="SMART" id="SM00282">
    <property type="entry name" value="LamG"/>
    <property type="match status" value="1"/>
</dbReference>
<evidence type="ECO:0000256" key="7">
    <source>
        <dbReference type="ARBA" id="ARBA00023157"/>
    </source>
</evidence>
<keyword evidence="2" id="KW-0812">Transmembrane</keyword>
<feature type="chain" id="PRO_5016304205" evidence="8">
    <location>
        <begin position="33"/>
        <end position="1900"/>
    </location>
</feature>
<dbReference type="OrthoDB" id="9802683at2"/>
<dbReference type="SUPFAM" id="SSF49899">
    <property type="entry name" value="Concanavalin A-like lectins/glucanases"/>
    <property type="match status" value="3"/>
</dbReference>
<dbReference type="InterPro" id="IPR001791">
    <property type="entry name" value="Laminin_G"/>
</dbReference>
<evidence type="ECO:0000256" key="4">
    <source>
        <dbReference type="ARBA" id="ARBA00022737"/>
    </source>
</evidence>
<dbReference type="PROSITE" id="PS51318">
    <property type="entry name" value="TAT"/>
    <property type="match status" value="1"/>
</dbReference>
<dbReference type="SUPFAM" id="SSF50969">
    <property type="entry name" value="YVTN repeat-like/Quinoprotein amine dehydrogenase"/>
    <property type="match status" value="1"/>
</dbReference>
<dbReference type="CDD" id="cd00110">
    <property type="entry name" value="LamG"/>
    <property type="match status" value="1"/>
</dbReference>
<comment type="caution">
    <text evidence="10">The sequence shown here is derived from an EMBL/GenBank/DDBJ whole genome shotgun (WGS) entry which is preliminary data.</text>
</comment>
<dbReference type="InterPro" id="IPR006558">
    <property type="entry name" value="LamG-like"/>
</dbReference>
<keyword evidence="5" id="KW-1133">Transmembrane helix</keyword>